<organism evidence="2">
    <name type="scientific">candidate division WOR-3 bacterium</name>
    <dbReference type="NCBI Taxonomy" id="2052148"/>
    <lineage>
        <taxon>Bacteria</taxon>
        <taxon>Bacteria division WOR-3</taxon>
    </lineage>
</organism>
<reference evidence="2" key="1">
    <citation type="journal article" date="2020" name="mSystems">
        <title>Genome- and Community-Level Interaction Insights into Carbon Utilization and Element Cycling Functions of Hydrothermarchaeota in Hydrothermal Sediment.</title>
        <authorList>
            <person name="Zhou Z."/>
            <person name="Liu Y."/>
            <person name="Xu W."/>
            <person name="Pan J."/>
            <person name="Luo Z.H."/>
            <person name="Li M."/>
        </authorList>
    </citation>
    <scope>NUCLEOTIDE SEQUENCE [LARGE SCALE GENOMIC DNA]</scope>
    <source>
        <strain evidence="2">SpSt-783</strain>
    </source>
</reference>
<gene>
    <name evidence="2" type="ORF">ENV70_00655</name>
</gene>
<keyword evidence="1" id="KW-1133">Transmembrane helix</keyword>
<evidence type="ECO:0000313" key="2">
    <source>
        <dbReference type="EMBL" id="HHS62114.1"/>
    </source>
</evidence>
<protein>
    <submittedName>
        <fullName evidence="2">Uncharacterized protein</fullName>
    </submittedName>
</protein>
<evidence type="ECO:0000256" key="1">
    <source>
        <dbReference type="SAM" id="Phobius"/>
    </source>
</evidence>
<proteinExistence type="predicted"/>
<dbReference type="AlphaFoldDB" id="A0A7C6AEN6"/>
<comment type="caution">
    <text evidence="2">The sequence shown here is derived from an EMBL/GenBank/DDBJ whole genome shotgun (WGS) entry which is preliminary data.</text>
</comment>
<name>A0A7C6AEN6_UNCW3</name>
<feature type="transmembrane region" description="Helical" evidence="1">
    <location>
        <begin position="6"/>
        <end position="26"/>
    </location>
</feature>
<keyword evidence="1" id="KW-0472">Membrane</keyword>
<sequence length="59" mass="6698">MKNLKYIAFGISIITMVLAVIARLFLPEKALFGLAALTYLRLTMTMLLFTLACHFLFTK</sequence>
<keyword evidence="1" id="KW-0812">Transmembrane</keyword>
<feature type="transmembrane region" description="Helical" evidence="1">
    <location>
        <begin position="38"/>
        <end position="57"/>
    </location>
</feature>
<accession>A0A7C6AEN6</accession>
<dbReference type="EMBL" id="DTHJ01000011">
    <property type="protein sequence ID" value="HHS62114.1"/>
    <property type="molecule type" value="Genomic_DNA"/>
</dbReference>